<dbReference type="AlphaFoldDB" id="A0A1G6VZ67"/>
<dbReference type="InterPro" id="IPR003838">
    <property type="entry name" value="ABC3_permease_C"/>
</dbReference>
<feature type="transmembrane region" description="Helical" evidence="6">
    <location>
        <begin position="437"/>
        <end position="459"/>
    </location>
</feature>
<reference evidence="9 10" key="1">
    <citation type="submission" date="2016-10" db="EMBL/GenBank/DDBJ databases">
        <authorList>
            <person name="de Groot N.N."/>
        </authorList>
    </citation>
    <scope>NUCLEOTIDE SEQUENCE [LARGE SCALE GENOMIC DNA]</scope>
    <source>
        <strain evidence="9 10">DSM 23421</strain>
    </source>
</reference>
<evidence type="ECO:0000256" key="4">
    <source>
        <dbReference type="ARBA" id="ARBA00022989"/>
    </source>
</evidence>
<organism evidence="9 10">
    <name type="scientific">Pricia antarctica</name>
    <dbReference type="NCBI Taxonomy" id="641691"/>
    <lineage>
        <taxon>Bacteria</taxon>
        <taxon>Pseudomonadati</taxon>
        <taxon>Bacteroidota</taxon>
        <taxon>Flavobacteriia</taxon>
        <taxon>Flavobacteriales</taxon>
        <taxon>Flavobacteriaceae</taxon>
        <taxon>Pricia</taxon>
    </lineage>
</organism>
<dbReference type="RefSeq" id="WP_091864693.1">
    <property type="nucleotide sequence ID" value="NZ_FNAO01000001.1"/>
</dbReference>
<dbReference type="Pfam" id="PF12704">
    <property type="entry name" value="MacB_PCD"/>
    <property type="match status" value="2"/>
</dbReference>
<sequence>MFRNYIKIAFRNIWKNKVFFLINIIGLSIGLSSAFVIGAMIYYDFTFDKFHKDGERIYRVVTDTKGPDQEGHFRGVPVPLGNALKAEVSGIENVSTFFITHFNTIRIDATGKDFKNPEDIIFAETGYFEVFEYDWLAGSAKNILDGPNEVVITEKRAATYFPNTSAQEVLGKTVTYNDSIIVKITGIVANFKERSDFTFQEFVSRKTAKNTDMNYGVYNESWEGMSSSTQVFIKAKEKANLESLKGYLIGLAKEHENKKVVARGYITTYGLQPLAELHMNDDYAVFDSTRHRADDTVLLGLSLIALFLLILGCINFINLNTAQATKRAKEIGIRKTLGSSKSQLVYQFLGETLFLTSTAAIVSIFFASGLFRLFSEFMPPDIGLALFRNPILIFCTIVLVILITIFSGFYPALVLSQFKPVLVLKNQILPGNDKGSLRKYLTIFQFVIAQIFIIATLLVGRQINYMMTKDMGIKTKSVAYIGTPYHIHSEVKRQRFAKMIEALPEIQEVSLAGGPPASNNYAGRSLTYFAEGKQINIQLQLLNGDKNYLNLYGIKLLAGRKPLNDSIREYVVNETGMKLLGFENPQDIIGQTVKADDKNIPIVGVMEDFNQRSLRSKIDPLAFVGGNQNGTVHFSFRTDDTKNWPNAIGKIEDAWKSIYPEDDFKVQFMDDTIKQFYEQERKTSVLLTWATGLAIAISCLGLLGLVIHTTERRTKEIGIRKILGATLAQLNLLLCKEFLILVGIAFVIAAPIAWWGMNNWLQDFAYKTELSWWVFVLSGVAMLLIALVIISIRTIAAANRNPVKSLRTE</sequence>
<dbReference type="Pfam" id="PF02687">
    <property type="entry name" value="FtsX"/>
    <property type="match status" value="2"/>
</dbReference>
<name>A0A1G6VZ67_9FLAO</name>
<evidence type="ECO:0000313" key="9">
    <source>
        <dbReference type="EMBL" id="SDD58861.1"/>
    </source>
</evidence>
<evidence type="ECO:0000259" key="8">
    <source>
        <dbReference type="Pfam" id="PF12704"/>
    </source>
</evidence>
<gene>
    <name evidence="9" type="ORF">SAMN05421636_101123</name>
</gene>
<dbReference type="PANTHER" id="PTHR30572">
    <property type="entry name" value="MEMBRANE COMPONENT OF TRANSPORTER-RELATED"/>
    <property type="match status" value="1"/>
</dbReference>
<keyword evidence="2" id="KW-1003">Cell membrane</keyword>
<dbReference type="EMBL" id="FNAO01000001">
    <property type="protein sequence ID" value="SDD58861.1"/>
    <property type="molecule type" value="Genomic_DNA"/>
</dbReference>
<evidence type="ECO:0000313" key="10">
    <source>
        <dbReference type="Proteomes" id="UP000199109"/>
    </source>
</evidence>
<proteinExistence type="predicted"/>
<comment type="subcellular location">
    <subcellularLocation>
        <location evidence="1">Cell membrane</location>
        <topology evidence="1">Multi-pass membrane protein</topology>
    </subcellularLocation>
</comment>
<dbReference type="STRING" id="641691.SAMN05421636_101123"/>
<dbReference type="PANTHER" id="PTHR30572:SF18">
    <property type="entry name" value="ABC-TYPE MACROLIDE FAMILY EXPORT SYSTEM PERMEASE COMPONENT 2"/>
    <property type="match status" value="1"/>
</dbReference>
<evidence type="ECO:0000256" key="6">
    <source>
        <dbReference type="SAM" id="Phobius"/>
    </source>
</evidence>
<feature type="transmembrane region" description="Helical" evidence="6">
    <location>
        <begin position="391"/>
        <end position="416"/>
    </location>
</feature>
<feature type="transmembrane region" description="Helical" evidence="6">
    <location>
        <begin position="738"/>
        <end position="757"/>
    </location>
</feature>
<feature type="transmembrane region" description="Helical" evidence="6">
    <location>
        <begin position="344"/>
        <end position="371"/>
    </location>
</feature>
<dbReference type="GO" id="GO:0022857">
    <property type="term" value="F:transmembrane transporter activity"/>
    <property type="evidence" value="ECO:0007669"/>
    <property type="project" value="TreeGrafter"/>
</dbReference>
<dbReference type="Proteomes" id="UP000199109">
    <property type="component" value="Unassembled WGS sequence"/>
</dbReference>
<keyword evidence="5 6" id="KW-0472">Membrane</keyword>
<dbReference type="InterPro" id="IPR050250">
    <property type="entry name" value="Macrolide_Exporter_MacB"/>
</dbReference>
<dbReference type="GO" id="GO:0005886">
    <property type="term" value="C:plasma membrane"/>
    <property type="evidence" value="ECO:0007669"/>
    <property type="project" value="UniProtKB-SubCell"/>
</dbReference>
<dbReference type="InterPro" id="IPR025857">
    <property type="entry name" value="MacB_PCD"/>
</dbReference>
<keyword evidence="3 6" id="KW-0812">Transmembrane</keyword>
<feature type="domain" description="ABC3 transporter permease C-terminal" evidence="7">
    <location>
        <begin position="303"/>
        <end position="417"/>
    </location>
</feature>
<feature type="domain" description="MacB-like periplasmic core" evidence="8">
    <location>
        <begin position="441"/>
        <end position="625"/>
    </location>
</feature>
<dbReference type="OrthoDB" id="8740261at2"/>
<protein>
    <submittedName>
        <fullName evidence="9">ABC-type antimicrobial peptide transport system, permease component</fullName>
    </submittedName>
</protein>
<feature type="transmembrane region" description="Helical" evidence="6">
    <location>
        <begin position="297"/>
        <end position="319"/>
    </location>
</feature>
<evidence type="ECO:0000256" key="1">
    <source>
        <dbReference type="ARBA" id="ARBA00004651"/>
    </source>
</evidence>
<feature type="transmembrane region" description="Helical" evidence="6">
    <location>
        <begin position="772"/>
        <end position="796"/>
    </location>
</feature>
<accession>A0A1G6VZ67</accession>
<feature type="domain" description="MacB-like periplasmic core" evidence="8">
    <location>
        <begin position="21"/>
        <end position="245"/>
    </location>
</feature>
<evidence type="ECO:0000259" key="7">
    <source>
        <dbReference type="Pfam" id="PF02687"/>
    </source>
</evidence>
<feature type="transmembrane region" description="Helical" evidence="6">
    <location>
        <begin position="20"/>
        <end position="43"/>
    </location>
</feature>
<feature type="domain" description="ABC3 transporter permease C-terminal" evidence="7">
    <location>
        <begin position="692"/>
        <end position="802"/>
    </location>
</feature>
<evidence type="ECO:0000256" key="2">
    <source>
        <dbReference type="ARBA" id="ARBA00022475"/>
    </source>
</evidence>
<evidence type="ECO:0000256" key="5">
    <source>
        <dbReference type="ARBA" id="ARBA00023136"/>
    </source>
</evidence>
<feature type="transmembrane region" description="Helical" evidence="6">
    <location>
        <begin position="686"/>
        <end position="707"/>
    </location>
</feature>
<keyword evidence="4 6" id="KW-1133">Transmembrane helix</keyword>
<evidence type="ECO:0000256" key="3">
    <source>
        <dbReference type="ARBA" id="ARBA00022692"/>
    </source>
</evidence>
<keyword evidence="10" id="KW-1185">Reference proteome</keyword>